<dbReference type="RefSeq" id="WP_162446486.1">
    <property type="nucleotide sequence ID" value="NZ_CP048222.1"/>
</dbReference>
<protein>
    <submittedName>
        <fullName evidence="2">Uncharacterized protein</fullName>
    </submittedName>
</protein>
<name>A0A6C0GR16_9BACT</name>
<gene>
    <name evidence="2" type="ORF">GXP67_29585</name>
</gene>
<evidence type="ECO:0000313" key="2">
    <source>
        <dbReference type="EMBL" id="QHT70509.1"/>
    </source>
</evidence>
<keyword evidence="3" id="KW-1185">Reference proteome</keyword>
<dbReference type="EMBL" id="CP048222">
    <property type="protein sequence ID" value="QHT70509.1"/>
    <property type="molecule type" value="Genomic_DNA"/>
</dbReference>
<reference evidence="2 3" key="1">
    <citation type="submission" date="2020-01" db="EMBL/GenBank/DDBJ databases">
        <authorList>
            <person name="Kim M.K."/>
        </authorList>
    </citation>
    <scope>NUCLEOTIDE SEQUENCE [LARGE SCALE GENOMIC DNA]</scope>
    <source>
        <strain evidence="2 3">172606-1</strain>
    </source>
</reference>
<feature type="compositionally biased region" description="Polar residues" evidence="1">
    <location>
        <begin position="10"/>
        <end position="22"/>
    </location>
</feature>
<evidence type="ECO:0000256" key="1">
    <source>
        <dbReference type="SAM" id="MobiDB-lite"/>
    </source>
</evidence>
<proteinExistence type="predicted"/>
<feature type="region of interest" description="Disordered" evidence="1">
    <location>
        <begin position="1"/>
        <end position="120"/>
    </location>
</feature>
<organism evidence="2 3">
    <name type="scientific">Rhodocytophaga rosea</name>
    <dbReference type="NCBI Taxonomy" id="2704465"/>
    <lineage>
        <taxon>Bacteria</taxon>
        <taxon>Pseudomonadati</taxon>
        <taxon>Bacteroidota</taxon>
        <taxon>Cytophagia</taxon>
        <taxon>Cytophagales</taxon>
        <taxon>Rhodocytophagaceae</taxon>
        <taxon>Rhodocytophaga</taxon>
    </lineage>
</organism>
<accession>A0A6C0GR16</accession>
<dbReference type="KEGG" id="rhoz:GXP67_29585"/>
<sequence>MKSPRYYRTDTAQRQSDFSGSTHSRKSPGYGNSFMQASKSPAQLKADTTPLQMKENPLQLAQEEDELQMKKNPLQMAQEEDELQMKKNPLQLAQEEDELQMKKGPAQKKESQAATQAPRAEEINYLRDYRQVWEAHLEPISLM</sequence>
<dbReference type="AlphaFoldDB" id="A0A6C0GR16"/>
<dbReference type="Proteomes" id="UP000480178">
    <property type="component" value="Chromosome"/>
</dbReference>
<evidence type="ECO:0000313" key="3">
    <source>
        <dbReference type="Proteomes" id="UP000480178"/>
    </source>
</evidence>